<keyword evidence="1" id="KW-0175">Coiled coil</keyword>
<evidence type="ECO:0000313" key="4">
    <source>
        <dbReference type="Proteomes" id="UP001562425"/>
    </source>
</evidence>
<dbReference type="EMBL" id="JBEHCU010011593">
    <property type="protein sequence ID" value="KAL1376555.1"/>
    <property type="molecule type" value="Genomic_DNA"/>
</dbReference>
<dbReference type="SUPFAM" id="SSF53098">
    <property type="entry name" value="Ribonuclease H-like"/>
    <property type="match status" value="1"/>
</dbReference>
<evidence type="ECO:0000256" key="1">
    <source>
        <dbReference type="SAM" id="Coils"/>
    </source>
</evidence>
<dbReference type="Proteomes" id="UP001562425">
    <property type="component" value="Unassembled WGS sequence"/>
</dbReference>
<dbReference type="InterPro" id="IPR012337">
    <property type="entry name" value="RNaseH-like_sf"/>
</dbReference>
<keyword evidence="4" id="KW-1185">Reference proteome</keyword>
<dbReference type="AlphaFoldDB" id="A0ABD1CJI2"/>
<dbReference type="InterPro" id="IPR033375">
    <property type="entry name" value="Cggbp1"/>
</dbReference>
<evidence type="ECO:0000313" key="3">
    <source>
        <dbReference type="EMBL" id="KAL1376555.1"/>
    </source>
</evidence>
<dbReference type="PANTHER" id="PTHR32344">
    <property type="entry name" value="U1-TYPE DOMAIN-CONTAINING PROTEIN"/>
    <property type="match status" value="1"/>
</dbReference>
<feature type="region of interest" description="Disordered" evidence="2">
    <location>
        <begin position="44"/>
        <end position="72"/>
    </location>
</feature>
<protein>
    <recommendedName>
        <fullName evidence="5">DUF659 domain-containing protein</fullName>
    </recommendedName>
</protein>
<feature type="coiled-coil region" evidence="1">
    <location>
        <begin position="409"/>
        <end position="436"/>
    </location>
</feature>
<gene>
    <name evidence="3" type="ORF">pipiens_001568</name>
</gene>
<evidence type="ECO:0000256" key="2">
    <source>
        <dbReference type="SAM" id="MobiDB-lite"/>
    </source>
</evidence>
<accession>A0ABD1CJI2</accession>
<proteinExistence type="predicted"/>
<sequence>MNTAKHISCADRVQQYPKGALHTDGDKLFCSACNTTLDHTRKGTIEKHMQSKSHRKKVEADNERSSKKQTTVAGVFKKATDSRDAKNVAQFELVEAFAAANIPLNKLDHPKLRDYLTKNVANLGQLPQASTLRNSILPKVFEVASQDVHERVAAAPSVVVVADEASDSQDRFVLHIVFILPVASGQQDQMEAITADLVFLEQVNSTTVARAIIQTLTKFAVDYDKVSALLSDNATYMSKAMTILAGLLPFCVHITCNAHILSLVGETFRKNFPTVDRMIACFKAIFVHSAARKMRYTQFIGRKCNAEVPLPPVPVVTRWNSWFNAVAHHTKYINHYKEFIEAELEISAPTNALLELQTIFEDDAIKVDVLFIALNSVQLMSLLTWFESRHVTIHQAYNKVTDLLAGFQAKAAKESNRQYKKALDDAAAKLRQYFTENTSRFTQPGLKFLKAVRVFDPIQAKILVQGGGAGNR</sequence>
<dbReference type="PANTHER" id="PTHR32344:SF1">
    <property type="entry name" value="U1-TYPE DOMAIN-CONTAINING PROTEIN"/>
    <property type="match status" value="1"/>
</dbReference>
<evidence type="ECO:0008006" key="5">
    <source>
        <dbReference type="Google" id="ProtNLM"/>
    </source>
</evidence>
<reference evidence="3 4" key="1">
    <citation type="submission" date="2024-05" db="EMBL/GenBank/DDBJ databases">
        <title>Culex pipiens pipiens assembly and annotation.</title>
        <authorList>
            <person name="Alout H."/>
            <person name="Durand T."/>
        </authorList>
    </citation>
    <scope>NUCLEOTIDE SEQUENCE [LARGE SCALE GENOMIC DNA]</scope>
    <source>
        <strain evidence="3">HA-2024</strain>
        <tissue evidence="3">Whole body</tissue>
    </source>
</reference>
<organism evidence="3 4">
    <name type="scientific">Culex pipiens pipiens</name>
    <name type="common">Northern house mosquito</name>
    <dbReference type="NCBI Taxonomy" id="38569"/>
    <lineage>
        <taxon>Eukaryota</taxon>
        <taxon>Metazoa</taxon>
        <taxon>Ecdysozoa</taxon>
        <taxon>Arthropoda</taxon>
        <taxon>Hexapoda</taxon>
        <taxon>Insecta</taxon>
        <taxon>Pterygota</taxon>
        <taxon>Neoptera</taxon>
        <taxon>Endopterygota</taxon>
        <taxon>Diptera</taxon>
        <taxon>Nematocera</taxon>
        <taxon>Culicoidea</taxon>
        <taxon>Culicidae</taxon>
        <taxon>Culicinae</taxon>
        <taxon>Culicini</taxon>
        <taxon>Culex</taxon>
        <taxon>Culex</taxon>
    </lineage>
</organism>
<name>A0ABD1CJI2_CULPP</name>
<comment type="caution">
    <text evidence="3">The sequence shown here is derived from an EMBL/GenBank/DDBJ whole genome shotgun (WGS) entry which is preliminary data.</text>
</comment>